<accession>A0A024G9N5</accession>
<keyword evidence="2" id="KW-1185">Reference proteome</keyword>
<organism evidence="1 2">
    <name type="scientific">Albugo candida</name>
    <dbReference type="NCBI Taxonomy" id="65357"/>
    <lineage>
        <taxon>Eukaryota</taxon>
        <taxon>Sar</taxon>
        <taxon>Stramenopiles</taxon>
        <taxon>Oomycota</taxon>
        <taxon>Peronosporomycetes</taxon>
        <taxon>Albuginales</taxon>
        <taxon>Albuginaceae</taxon>
        <taxon>Albugo</taxon>
    </lineage>
</organism>
<proteinExistence type="predicted"/>
<dbReference type="InParanoid" id="A0A024G9N5"/>
<protein>
    <submittedName>
        <fullName evidence="1">Uncharacterized protein</fullName>
    </submittedName>
</protein>
<gene>
    <name evidence="1" type="ORF">BN9_038160</name>
</gene>
<reference evidence="1 2" key="1">
    <citation type="submission" date="2012-05" db="EMBL/GenBank/DDBJ databases">
        <title>Recombination and specialization in a pathogen metapopulation.</title>
        <authorList>
            <person name="Gardiner A."/>
            <person name="Kemen E."/>
            <person name="Schultz-Larsen T."/>
            <person name="MacLean D."/>
            <person name="Van Oosterhout C."/>
            <person name="Jones J.D.G."/>
        </authorList>
    </citation>
    <scope>NUCLEOTIDE SEQUENCE [LARGE SCALE GENOMIC DNA]</scope>
    <source>
        <strain evidence="1 2">Ac Nc2</strain>
    </source>
</reference>
<dbReference type="EMBL" id="CAIX01000042">
    <property type="protein sequence ID" value="CCI43032.1"/>
    <property type="molecule type" value="Genomic_DNA"/>
</dbReference>
<comment type="caution">
    <text evidence="1">The sequence shown here is derived from an EMBL/GenBank/DDBJ whole genome shotgun (WGS) entry which is preliminary data.</text>
</comment>
<evidence type="ECO:0000313" key="1">
    <source>
        <dbReference type="EMBL" id="CCI43032.1"/>
    </source>
</evidence>
<dbReference type="Proteomes" id="UP000053237">
    <property type="component" value="Unassembled WGS sequence"/>
</dbReference>
<sequence>MKVNLFEMYLSQHANERHGFRNQLDGCTREDFLEECNERSAWNRRRASHLLAFSESITHNDVYLTERYEARSKYLLDDYIHLIERKSICIFLGKCGVWHPLEVSII</sequence>
<name>A0A024G9N5_9STRA</name>
<evidence type="ECO:0000313" key="2">
    <source>
        <dbReference type="Proteomes" id="UP000053237"/>
    </source>
</evidence>
<dbReference type="AlphaFoldDB" id="A0A024G9N5"/>